<name>A0ABU4ZXI5_9HYPH</name>
<reference evidence="2 3" key="1">
    <citation type="submission" date="2023-08" db="EMBL/GenBank/DDBJ databases">
        <title>Implementing the SeqCode for naming new Mesorhizobium species isolated from Vachellia karroo root nodules.</title>
        <authorList>
            <person name="Van Lill M."/>
        </authorList>
    </citation>
    <scope>NUCLEOTIDE SEQUENCE [LARGE SCALE GENOMIC DNA]</scope>
    <source>
        <strain evidence="2 3">VK25D</strain>
    </source>
</reference>
<organism evidence="2 3">
    <name type="scientific">Mesorhizobium vachelliae</name>
    <dbReference type="NCBI Taxonomy" id="3072309"/>
    <lineage>
        <taxon>Bacteria</taxon>
        <taxon>Pseudomonadati</taxon>
        <taxon>Pseudomonadota</taxon>
        <taxon>Alphaproteobacteria</taxon>
        <taxon>Hyphomicrobiales</taxon>
        <taxon>Phyllobacteriaceae</taxon>
        <taxon>Mesorhizobium</taxon>
    </lineage>
</organism>
<proteinExistence type="predicted"/>
<feature type="region of interest" description="Disordered" evidence="1">
    <location>
        <begin position="1"/>
        <end position="48"/>
    </location>
</feature>
<protein>
    <submittedName>
        <fullName evidence="2">Uncharacterized protein</fullName>
    </submittedName>
</protein>
<accession>A0ABU4ZXI5</accession>
<dbReference type="Proteomes" id="UP001285154">
    <property type="component" value="Unassembled WGS sequence"/>
</dbReference>
<gene>
    <name evidence="2" type="ORF">RFM42_01835</name>
</gene>
<feature type="compositionally biased region" description="Basic and acidic residues" evidence="1">
    <location>
        <begin position="1"/>
        <end position="11"/>
    </location>
</feature>
<comment type="caution">
    <text evidence="2">The sequence shown here is derived from an EMBL/GenBank/DDBJ whole genome shotgun (WGS) entry which is preliminary data.</text>
</comment>
<evidence type="ECO:0000313" key="3">
    <source>
        <dbReference type="Proteomes" id="UP001285154"/>
    </source>
</evidence>
<sequence length="100" mass="10818">MALDILTHDITADEPAGLTNDHADPSVAPDSANATPQCHPDHDAPGVLTSPQVALRTRLGAGHGKRVEAHHRDRGPFTWMGSAIIRNQDCETGTPRRIRR</sequence>
<evidence type="ECO:0000256" key="1">
    <source>
        <dbReference type="SAM" id="MobiDB-lite"/>
    </source>
</evidence>
<evidence type="ECO:0000313" key="2">
    <source>
        <dbReference type="EMBL" id="MDX8529702.1"/>
    </source>
</evidence>
<dbReference type="RefSeq" id="WP_320245116.1">
    <property type="nucleotide sequence ID" value="NZ_JAVIIQ010000001.1"/>
</dbReference>
<keyword evidence="3" id="KW-1185">Reference proteome</keyword>
<dbReference type="EMBL" id="JAVIIQ010000001">
    <property type="protein sequence ID" value="MDX8529702.1"/>
    <property type="molecule type" value="Genomic_DNA"/>
</dbReference>